<keyword evidence="3" id="KW-1185">Reference proteome</keyword>
<evidence type="ECO:0000313" key="2">
    <source>
        <dbReference type="EMBL" id="OEJ64058.1"/>
    </source>
</evidence>
<evidence type="ECO:0000259" key="1">
    <source>
        <dbReference type="Pfam" id="PF02627"/>
    </source>
</evidence>
<dbReference type="Gene3D" id="1.20.1290.10">
    <property type="entry name" value="AhpD-like"/>
    <property type="match status" value="1"/>
</dbReference>
<dbReference type="InterPro" id="IPR003779">
    <property type="entry name" value="CMD-like"/>
</dbReference>
<proteinExistence type="predicted"/>
<dbReference type="InterPro" id="IPR029032">
    <property type="entry name" value="AhpD-like"/>
</dbReference>
<dbReference type="RefSeq" id="WP_069959405.1">
    <property type="nucleotide sequence ID" value="NZ_MCGG01000078.1"/>
</dbReference>
<dbReference type="GO" id="GO:0051920">
    <property type="term" value="F:peroxiredoxin activity"/>
    <property type="evidence" value="ECO:0007669"/>
    <property type="project" value="InterPro"/>
</dbReference>
<dbReference type="InterPro" id="IPR004675">
    <property type="entry name" value="AhpD_core"/>
</dbReference>
<accession>A0A1E5Q3P5</accession>
<comment type="caution">
    <text evidence="2">The sequence shown here is derived from an EMBL/GenBank/DDBJ whole genome shotgun (WGS) entry which is preliminary data.</text>
</comment>
<evidence type="ECO:0000313" key="3">
    <source>
        <dbReference type="Proteomes" id="UP000095347"/>
    </source>
</evidence>
<protein>
    <recommendedName>
        <fullName evidence="1">Carboxymuconolactone decarboxylase-like domain-containing protein</fullName>
    </recommendedName>
</protein>
<dbReference type="PANTHER" id="PTHR35446">
    <property type="entry name" value="SI:CH211-175M2.5"/>
    <property type="match status" value="1"/>
</dbReference>
<dbReference type="Pfam" id="PF02627">
    <property type="entry name" value="CMD"/>
    <property type="match status" value="1"/>
</dbReference>
<reference evidence="3" key="1">
    <citation type="submission" date="2016-07" db="EMBL/GenBank/DDBJ databases">
        <authorList>
            <person name="Florea S."/>
            <person name="Webb J.S."/>
            <person name="Jaromczyk J."/>
            <person name="Schardl C.L."/>
        </authorList>
    </citation>
    <scope>NUCLEOTIDE SEQUENCE [LARGE SCALE GENOMIC DNA]</scope>
    <source>
        <strain evidence="3">MV-1</strain>
    </source>
</reference>
<sequence length="187" mass="20127">MSPFTLHTKDTAPVGSHGVMDAYMEKFGFVPNLIGMMSQSPATTQGYAQTYALLDETDFTPAEQQLLFLTVSRANECTYCVAAHTLAGKMMGLDEATISAVREGRPILDPKLAALSEFALKIVAKRGNVSRDDVSDFLTAGYTNAQILEVLLAVATKSISNYMNHIAETPLDPAFLASAWSARSQAA</sequence>
<dbReference type="NCBIfam" id="TIGR00778">
    <property type="entry name" value="ahpD_dom"/>
    <property type="match status" value="1"/>
</dbReference>
<dbReference type="EMBL" id="MCGG01000078">
    <property type="protein sequence ID" value="OEJ64058.1"/>
    <property type="molecule type" value="Genomic_DNA"/>
</dbReference>
<dbReference type="OrthoDB" id="9808310at2"/>
<feature type="domain" description="Carboxymuconolactone decarboxylase-like" evidence="1">
    <location>
        <begin position="54"/>
        <end position="102"/>
    </location>
</feature>
<dbReference type="SUPFAM" id="SSF69118">
    <property type="entry name" value="AhpD-like"/>
    <property type="match status" value="1"/>
</dbReference>
<name>A0A1E5Q3P5_9PROT</name>
<dbReference type="STRING" id="28181.BEN30_01230"/>
<dbReference type="AlphaFoldDB" id="A0A1E5Q3P5"/>
<organism evidence="2 3">
    <name type="scientific">Magnetovibrio blakemorei</name>
    <dbReference type="NCBI Taxonomy" id="28181"/>
    <lineage>
        <taxon>Bacteria</taxon>
        <taxon>Pseudomonadati</taxon>
        <taxon>Pseudomonadota</taxon>
        <taxon>Alphaproteobacteria</taxon>
        <taxon>Rhodospirillales</taxon>
        <taxon>Magnetovibrionaceae</taxon>
        <taxon>Magnetovibrio</taxon>
    </lineage>
</organism>
<gene>
    <name evidence="2" type="ORF">BEN30_01230</name>
</gene>
<dbReference type="PANTHER" id="PTHR35446:SF3">
    <property type="entry name" value="CMD DOMAIN-CONTAINING PROTEIN"/>
    <property type="match status" value="1"/>
</dbReference>
<dbReference type="Proteomes" id="UP000095347">
    <property type="component" value="Unassembled WGS sequence"/>
</dbReference>